<evidence type="ECO:0000313" key="2">
    <source>
        <dbReference type="EMBL" id="CAA9282999.1"/>
    </source>
</evidence>
<protein>
    <recommendedName>
        <fullName evidence="1">Putative T7SS secretion signal domain-containing protein</fullName>
    </recommendedName>
</protein>
<dbReference type="CDD" id="cd05403">
    <property type="entry name" value="NT_KNTase_like"/>
    <property type="match status" value="1"/>
</dbReference>
<sequence length="443" mass="46483">MAIREFPALGFDPAPGDAGALGSAAEAVTGAGRVFGSAAASVSRLNSSGWTGEAADAFRGQLKDLPRDLDVAASSHRSAARTLSAYATDLLGRRRRAVELEARAAVLRQREAVAVAEVNRLAGLRAPAGSAEFASLRSRYDSARARATALGSELQEVLAEARRLHGEHRSAAGAAAREIRGVADAPYKEPGWLSRAWSSVKGWIADNADVLTTISTVLKGVSAVLGVLSFVPGLQFLAPFAMGAGVAALLIDGALCLAGEGDWKSLALDAALTILPAGPVMRAIKQVPGVAPALKAVNRAIPDAVKGRLFRAVGNLPEGVSRGRLDDAARRIRSEVGDLGDDIVVQGSRAGHSARPTSDIDFGVRVDPDRFEEMVRQRFGNPNPGSAKERTMLHALETGKIQAGEAGLRGLRRGLEGDLGREVDLSIIRRGGPFDNEPWLPVQ</sequence>
<evidence type="ECO:0000259" key="1">
    <source>
        <dbReference type="Pfam" id="PF21725"/>
    </source>
</evidence>
<reference evidence="2" key="1">
    <citation type="submission" date="2020-02" db="EMBL/GenBank/DDBJ databases">
        <authorList>
            <person name="Meier V. D."/>
        </authorList>
    </citation>
    <scope>NUCLEOTIDE SEQUENCE</scope>
    <source>
        <strain evidence="2">AVDCRST_MAG41</strain>
    </source>
</reference>
<gene>
    <name evidence="2" type="ORF">AVDCRST_MAG41-3734</name>
</gene>
<feature type="domain" description="Putative T7SS secretion signal" evidence="1">
    <location>
        <begin position="16"/>
        <end position="185"/>
    </location>
</feature>
<proteinExistence type="predicted"/>
<name>A0A6J4JN61_9ACTN</name>
<organism evidence="2">
    <name type="scientific">uncultured Mycobacteriales bacterium</name>
    <dbReference type="NCBI Taxonomy" id="581187"/>
    <lineage>
        <taxon>Bacteria</taxon>
        <taxon>Bacillati</taxon>
        <taxon>Actinomycetota</taxon>
        <taxon>Actinomycetes</taxon>
        <taxon>Mycobacteriales</taxon>
        <taxon>environmental samples</taxon>
    </lineage>
</organism>
<dbReference type="InterPro" id="IPR043519">
    <property type="entry name" value="NT_sf"/>
</dbReference>
<accession>A0A6J4JN61</accession>
<dbReference type="SUPFAM" id="SSF81301">
    <property type="entry name" value="Nucleotidyltransferase"/>
    <property type="match status" value="1"/>
</dbReference>
<dbReference type="EMBL" id="CADCTP010000342">
    <property type="protein sequence ID" value="CAA9282999.1"/>
    <property type="molecule type" value="Genomic_DNA"/>
</dbReference>
<dbReference type="InterPro" id="IPR049082">
    <property type="entry name" value="T7SS_signal"/>
</dbReference>
<dbReference type="Pfam" id="PF21725">
    <property type="entry name" value="T7SS_signal"/>
    <property type="match status" value="1"/>
</dbReference>
<dbReference type="AlphaFoldDB" id="A0A6J4JN61"/>